<dbReference type="Pfam" id="PF00876">
    <property type="entry name" value="Innexin"/>
    <property type="match status" value="1"/>
</dbReference>
<sequence>MLMLPVRHSLAKDHVDRCNTWAALLIFLLAFVTLLLPLRPGLLSQAEPKAGRVSRPEVVSETVLAEFPRRYMARCFCPPVFTQSHVEYSETVCQGSFNFIAQGGNASQAPANLFELRLPDGPEPSVFGPEMVGTEKDKRLEVTKRDKKQQQKQQHQEEKHFDRAYQFLHVTTPVSIFLIAVCLLIPHFVWTLLTTLICGINVDQTLVSANEGSKLDHESRRQLHTELSETATEMAQAFTWRTSTLYLFFKILLCAVVISEAVVIYNSLVPQVRDLKEVYQHNDNDQSANYFSKDGDTFDAANNLKVNVDNLASSNKLLICSFPIRSFTNDRLQQVQCLFTPEELPVSTETEPSVATDSDTPRQYPTISYVNIYECLYLVLFTMLVALGVANMVSLLVWLMKLACRPCQKVDLPLDVYLLLQMARENAVMDFDRALSQVEFKQDDQGCKEIDLQE</sequence>
<name>A0AAE1A769_9GAST</name>
<evidence type="ECO:0000256" key="5">
    <source>
        <dbReference type="ARBA" id="ARBA00022989"/>
    </source>
</evidence>
<evidence type="ECO:0000256" key="10">
    <source>
        <dbReference type="SAM" id="Phobius"/>
    </source>
</evidence>
<evidence type="ECO:0000313" key="12">
    <source>
        <dbReference type="Proteomes" id="UP001283361"/>
    </source>
</evidence>
<keyword evidence="2" id="KW-0813">Transport</keyword>
<keyword evidence="4 10" id="KW-0812">Transmembrane</keyword>
<evidence type="ECO:0000256" key="9">
    <source>
        <dbReference type="SAM" id="MobiDB-lite"/>
    </source>
</evidence>
<evidence type="ECO:0000256" key="3">
    <source>
        <dbReference type="ARBA" id="ARBA00022475"/>
    </source>
</evidence>
<keyword evidence="3" id="KW-1003">Cell membrane</keyword>
<gene>
    <name evidence="11" type="ORF">RRG08_028077</name>
</gene>
<organism evidence="11 12">
    <name type="scientific">Elysia crispata</name>
    <name type="common">lettuce slug</name>
    <dbReference type="NCBI Taxonomy" id="231223"/>
    <lineage>
        <taxon>Eukaryota</taxon>
        <taxon>Metazoa</taxon>
        <taxon>Spiralia</taxon>
        <taxon>Lophotrochozoa</taxon>
        <taxon>Mollusca</taxon>
        <taxon>Gastropoda</taxon>
        <taxon>Heterobranchia</taxon>
        <taxon>Euthyneura</taxon>
        <taxon>Panpulmonata</taxon>
        <taxon>Sacoglossa</taxon>
        <taxon>Placobranchoidea</taxon>
        <taxon>Plakobranchidae</taxon>
        <taxon>Elysia</taxon>
    </lineage>
</organism>
<evidence type="ECO:0000256" key="1">
    <source>
        <dbReference type="ARBA" id="ARBA00004651"/>
    </source>
</evidence>
<keyword evidence="6" id="KW-0406">Ion transport</keyword>
<evidence type="ECO:0000256" key="4">
    <source>
        <dbReference type="ARBA" id="ARBA00022692"/>
    </source>
</evidence>
<feature type="region of interest" description="Disordered" evidence="9">
    <location>
        <begin position="137"/>
        <end position="157"/>
    </location>
</feature>
<comment type="subcellular location">
    <subcellularLocation>
        <location evidence="1">Cell membrane</location>
        <topology evidence="1">Multi-pass membrane protein</topology>
    </subcellularLocation>
</comment>
<dbReference type="InterPro" id="IPR000990">
    <property type="entry name" value="Innexin"/>
</dbReference>
<keyword evidence="8" id="KW-0407">Ion channel</keyword>
<protein>
    <submittedName>
        <fullName evidence="11">Uncharacterized protein</fullName>
    </submittedName>
</protein>
<dbReference type="GO" id="GO:0005886">
    <property type="term" value="C:plasma membrane"/>
    <property type="evidence" value="ECO:0007669"/>
    <property type="project" value="UniProtKB-SubCell"/>
</dbReference>
<evidence type="ECO:0000256" key="2">
    <source>
        <dbReference type="ARBA" id="ARBA00022448"/>
    </source>
</evidence>
<reference evidence="11" key="1">
    <citation type="journal article" date="2023" name="G3 (Bethesda)">
        <title>A reference genome for the long-term kleptoplast-retaining sea slug Elysia crispata morphotype clarki.</title>
        <authorList>
            <person name="Eastman K.E."/>
            <person name="Pendleton A.L."/>
            <person name="Shaikh M.A."/>
            <person name="Suttiyut T."/>
            <person name="Ogas R."/>
            <person name="Tomko P."/>
            <person name="Gavelis G."/>
            <person name="Widhalm J.R."/>
            <person name="Wisecaver J.H."/>
        </authorList>
    </citation>
    <scope>NUCLEOTIDE SEQUENCE</scope>
    <source>
        <strain evidence="11">ECLA1</strain>
    </source>
</reference>
<feature type="transmembrane region" description="Helical" evidence="10">
    <location>
        <begin position="167"/>
        <end position="189"/>
    </location>
</feature>
<dbReference type="GO" id="GO:0034220">
    <property type="term" value="P:monoatomic ion transmembrane transport"/>
    <property type="evidence" value="ECO:0007669"/>
    <property type="project" value="UniProtKB-KW"/>
</dbReference>
<keyword evidence="12" id="KW-1185">Reference proteome</keyword>
<feature type="transmembrane region" description="Helical" evidence="10">
    <location>
        <begin position="20"/>
        <end position="38"/>
    </location>
</feature>
<comment type="caution">
    <text evidence="11">The sequence shown here is derived from an EMBL/GenBank/DDBJ whole genome shotgun (WGS) entry which is preliminary data.</text>
</comment>
<evidence type="ECO:0000313" key="11">
    <source>
        <dbReference type="EMBL" id="KAK3782584.1"/>
    </source>
</evidence>
<keyword evidence="7 10" id="KW-0472">Membrane</keyword>
<evidence type="ECO:0000256" key="8">
    <source>
        <dbReference type="ARBA" id="ARBA00023303"/>
    </source>
</evidence>
<evidence type="ECO:0000256" key="6">
    <source>
        <dbReference type="ARBA" id="ARBA00023065"/>
    </source>
</evidence>
<dbReference type="Proteomes" id="UP001283361">
    <property type="component" value="Unassembled WGS sequence"/>
</dbReference>
<proteinExistence type="predicted"/>
<dbReference type="AlphaFoldDB" id="A0AAE1A769"/>
<feature type="transmembrane region" description="Helical" evidence="10">
    <location>
        <begin position="247"/>
        <end position="268"/>
    </location>
</feature>
<dbReference type="EMBL" id="JAWDGP010002497">
    <property type="protein sequence ID" value="KAK3782584.1"/>
    <property type="molecule type" value="Genomic_DNA"/>
</dbReference>
<feature type="transmembrane region" description="Helical" evidence="10">
    <location>
        <begin position="375"/>
        <end position="400"/>
    </location>
</feature>
<evidence type="ECO:0000256" key="7">
    <source>
        <dbReference type="ARBA" id="ARBA00023136"/>
    </source>
</evidence>
<accession>A0AAE1A769</accession>
<keyword evidence="5 10" id="KW-1133">Transmembrane helix</keyword>